<feature type="compositionally biased region" description="Low complexity" evidence="1">
    <location>
        <begin position="132"/>
        <end position="141"/>
    </location>
</feature>
<reference evidence="2 3" key="1">
    <citation type="submission" date="2015-11" db="EMBL/GenBank/DDBJ databases">
        <title>Genome-wide analysis reveals the secondary metabolome in Streptomyces kanasensis ZX01.</title>
        <authorList>
            <person name="Zhang G."/>
            <person name="Han L."/>
            <person name="Feng J."/>
            <person name="Zhang X."/>
        </authorList>
    </citation>
    <scope>NUCLEOTIDE SEQUENCE [LARGE SCALE GENOMIC DNA]</scope>
    <source>
        <strain evidence="2 3">ZX01</strain>
    </source>
</reference>
<accession>A0A117IVR2</accession>
<dbReference type="AlphaFoldDB" id="A0A117IVR2"/>
<feature type="region of interest" description="Disordered" evidence="1">
    <location>
        <begin position="69"/>
        <end position="177"/>
    </location>
</feature>
<feature type="compositionally biased region" description="Polar residues" evidence="1">
    <location>
        <begin position="120"/>
        <end position="131"/>
    </location>
</feature>
<organism evidence="2 3">
    <name type="scientific">Streptomyces kanasensis</name>
    <dbReference type="NCBI Taxonomy" id="936756"/>
    <lineage>
        <taxon>Bacteria</taxon>
        <taxon>Bacillati</taxon>
        <taxon>Actinomycetota</taxon>
        <taxon>Actinomycetes</taxon>
        <taxon>Kitasatosporales</taxon>
        <taxon>Streptomycetaceae</taxon>
        <taxon>Streptomyces</taxon>
    </lineage>
</organism>
<evidence type="ECO:0000313" key="3">
    <source>
        <dbReference type="Proteomes" id="UP000054011"/>
    </source>
</evidence>
<name>A0A117IVR2_9ACTN</name>
<evidence type="ECO:0000256" key="1">
    <source>
        <dbReference type="SAM" id="MobiDB-lite"/>
    </source>
</evidence>
<evidence type="ECO:0000313" key="2">
    <source>
        <dbReference type="EMBL" id="KUH37818.1"/>
    </source>
</evidence>
<dbReference type="Proteomes" id="UP000054011">
    <property type="component" value="Unassembled WGS sequence"/>
</dbReference>
<gene>
    <name evidence="2" type="ORF">ATE80_16385</name>
</gene>
<protein>
    <submittedName>
        <fullName evidence="2">Uncharacterized protein</fullName>
    </submittedName>
</protein>
<proteinExistence type="predicted"/>
<keyword evidence="3" id="KW-1185">Reference proteome</keyword>
<comment type="caution">
    <text evidence="2">The sequence shown here is derived from an EMBL/GenBank/DDBJ whole genome shotgun (WGS) entry which is preliminary data.</text>
</comment>
<sequence length="309" mass="32724">MCQSSGCSAIPPAKASASAWVITAVFSARVPEAGTSTGGCTCPRIVDASSYQSVAGSSSAPVCWASSAGPAGIRARSPKKSTSTPDADRSRSATRHTSPPERSRRASAPKALPPVCGITSMPSDSRYATNRSYSDSGSSRSATVVNGTPSARVAHTPARSQLARCGSARTTPRPAARVSVRRSMSLMSTARRTCSSLHVGSRKDSIQYRMYERIPARESSARRCGVASGTTRARFASSRSTPLPRRLHAVSAMRRPSAVATGSGSLFTVLQPAPYRASVSRSLIALMTWPRSPSEYLRRRRPPRPRDGP</sequence>
<dbReference type="STRING" id="936756.ATE80_16385"/>
<dbReference type="EMBL" id="LNSV01000038">
    <property type="protein sequence ID" value="KUH37818.1"/>
    <property type="molecule type" value="Genomic_DNA"/>
</dbReference>